<dbReference type="InterPro" id="IPR042255">
    <property type="entry name" value="EutC_N"/>
</dbReference>
<reference evidence="6 7" key="1">
    <citation type="submission" date="2023-09" db="EMBL/GenBank/DDBJ databases">
        <authorList>
            <person name="Rey-Velasco X."/>
        </authorList>
    </citation>
    <scope>NUCLEOTIDE SEQUENCE [LARGE SCALE GENOMIC DNA]</scope>
    <source>
        <strain evidence="6 7">W345</strain>
    </source>
</reference>
<sequence>MSEPVPDPYARLRAATRARIGLGRAGDALPTSALLDFQAAHSAARDAVHGVVDFDALERELAPRASLRLRSQADDRTTYLRRPDRGRRVLPGDLARLETHRGDWDLLIVVADGLSAAAVQTHAVPLIEALTSRLGGLRLAPVVFAEQARVAIGDELGETLGAELVAVLIGERPGLSVADSLGVYLSWRPRIGCPDSLRNCVSNIHGHGLSYAQAADTLVWLIHEARRRRLTGVTLKLDRQTERSLENGRREAADPES</sequence>
<name>A0ABU2WKX8_9GAMM</name>
<dbReference type="HAMAP" id="MF_00601">
    <property type="entry name" value="EutC"/>
    <property type="match status" value="1"/>
</dbReference>
<dbReference type="RefSeq" id="WP_311365251.1">
    <property type="nucleotide sequence ID" value="NZ_JAVRIC010000014.1"/>
</dbReference>
<dbReference type="Pfam" id="PF05985">
    <property type="entry name" value="EutC"/>
    <property type="match status" value="1"/>
</dbReference>
<dbReference type="PIRSF" id="PIRSF018982">
    <property type="entry name" value="EutC"/>
    <property type="match status" value="1"/>
</dbReference>
<feature type="binding site" evidence="5">
    <location>
        <position position="171"/>
    </location>
    <ligand>
        <name>adenosylcob(III)alamin</name>
        <dbReference type="ChEBI" id="CHEBI:18408"/>
    </ligand>
</feature>
<keyword evidence="7" id="KW-1185">Reference proteome</keyword>
<feature type="binding site" evidence="5">
    <location>
        <position position="200"/>
    </location>
    <ligand>
        <name>adenosylcob(III)alamin</name>
        <dbReference type="ChEBI" id="CHEBI:18408"/>
    </ligand>
</feature>
<comment type="similarity">
    <text evidence="5">Belongs to the EutC family.</text>
</comment>
<accession>A0ABU2WKX8</accession>
<evidence type="ECO:0000256" key="5">
    <source>
        <dbReference type="HAMAP-Rule" id="MF_00601"/>
    </source>
</evidence>
<evidence type="ECO:0000256" key="3">
    <source>
        <dbReference type="ARBA" id="ARBA00023285"/>
    </source>
</evidence>
<feature type="binding site" evidence="5">
    <location>
        <position position="150"/>
    </location>
    <ligand>
        <name>adenosylcob(III)alamin</name>
        <dbReference type="ChEBI" id="CHEBI:18408"/>
    </ligand>
</feature>
<proteinExistence type="inferred from homology"/>
<keyword evidence="4 5" id="KW-1283">Bacterial microcompartment</keyword>
<organism evidence="6 7">
    <name type="scientific">Banduia mediterranea</name>
    <dbReference type="NCBI Taxonomy" id="3075609"/>
    <lineage>
        <taxon>Bacteria</taxon>
        <taxon>Pseudomonadati</taxon>
        <taxon>Pseudomonadota</taxon>
        <taxon>Gammaproteobacteria</taxon>
        <taxon>Nevskiales</taxon>
        <taxon>Algiphilaceae</taxon>
        <taxon>Banduia</taxon>
    </lineage>
</organism>
<protein>
    <recommendedName>
        <fullName evidence="5">Ethanolamine ammonia-lyase small subunit</fullName>
        <shortName evidence="5">EAL small subunit</shortName>
        <ecNumber evidence="5">4.3.1.7</ecNumber>
    </recommendedName>
</protein>
<evidence type="ECO:0000256" key="2">
    <source>
        <dbReference type="ARBA" id="ARBA00023239"/>
    </source>
</evidence>
<dbReference type="PANTHER" id="PTHR39330">
    <property type="entry name" value="ETHANOLAMINE AMMONIA-LYASE LIGHT CHAIN"/>
    <property type="match status" value="1"/>
</dbReference>
<comment type="subcellular location">
    <subcellularLocation>
        <location evidence="5">Bacterial microcompartment</location>
    </subcellularLocation>
</comment>
<keyword evidence="1 5" id="KW-0846">Cobalamin</keyword>
<dbReference type="InterPro" id="IPR009246">
    <property type="entry name" value="EutC"/>
</dbReference>
<dbReference type="Gene3D" id="1.10.30.40">
    <property type="entry name" value="Ethanolamine ammonia-lyase light chain (EutC), N-terminal domain"/>
    <property type="match status" value="1"/>
</dbReference>
<evidence type="ECO:0000313" key="6">
    <source>
        <dbReference type="EMBL" id="MDT0497859.1"/>
    </source>
</evidence>
<evidence type="ECO:0000256" key="1">
    <source>
        <dbReference type="ARBA" id="ARBA00022628"/>
    </source>
</evidence>
<dbReference type="NCBIfam" id="NF003971">
    <property type="entry name" value="PRK05465.1"/>
    <property type="match status" value="1"/>
</dbReference>
<dbReference type="EC" id="4.3.1.7" evidence="5"/>
<comment type="catalytic activity">
    <reaction evidence="5">
        <text>ethanolamine = acetaldehyde + NH4(+)</text>
        <dbReference type="Rhea" id="RHEA:15313"/>
        <dbReference type="ChEBI" id="CHEBI:15343"/>
        <dbReference type="ChEBI" id="CHEBI:28938"/>
        <dbReference type="ChEBI" id="CHEBI:57603"/>
        <dbReference type="EC" id="4.3.1.7"/>
    </reaction>
</comment>
<comment type="pathway">
    <text evidence="5">Amine and polyamine degradation; ethanolamine degradation.</text>
</comment>
<comment type="caution">
    <text evidence="6">The sequence shown here is derived from an EMBL/GenBank/DDBJ whole genome shotgun (WGS) entry which is preliminary data.</text>
</comment>
<comment type="subunit">
    <text evidence="5">The basic unit is a heterodimer which dimerizes to form tetramers. The heterotetramers trimerize; 6 large subunits form a core ring with 6 small subunits projecting outwards.</text>
</comment>
<dbReference type="Proteomes" id="UP001254608">
    <property type="component" value="Unassembled WGS sequence"/>
</dbReference>
<dbReference type="GO" id="GO:0008851">
    <property type="term" value="F:ethanolamine ammonia-lyase activity"/>
    <property type="evidence" value="ECO:0007669"/>
    <property type="project" value="UniProtKB-EC"/>
</dbReference>
<gene>
    <name evidence="5 6" type="primary">eutC</name>
    <name evidence="6" type="ORF">RM530_10870</name>
</gene>
<keyword evidence="2 5" id="KW-0456">Lyase</keyword>
<keyword evidence="3 5" id="KW-0170">Cobalt</keyword>
<dbReference type="InterPro" id="IPR042251">
    <property type="entry name" value="EutC_C"/>
</dbReference>
<comment type="cofactor">
    <cofactor evidence="5">
        <name>adenosylcob(III)alamin</name>
        <dbReference type="ChEBI" id="CHEBI:18408"/>
    </cofactor>
    <text evidence="5">Binds between the large and small subunits.</text>
</comment>
<dbReference type="Gene3D" id="3.40.50.11240">
    <property type="entry name" value="Ethanolamine ammonia-lyase light chain (EutC)"/>
    <property type="match status" value="1"/>
</dbReference>
<comment type="function">
    <text evidence="5">Catalyzes the deamination of various vicinal amino-alcohols to oxo compounds. Allows this organism to utilize ethanolamine as the sole source of nitrogen and carbon in the presence of external vitamin B12.</text>
</comment>
<evidence type="ECO:0000256" key="4">
    <source>
        <dbReference type="ARBA" id="ARBA00024446"/>
    </source>
</evidence>
<dbReference type="EMBL" id="JAVRIC010000014">
    <property type="protein sequence ID" value="MDT0497859.1"/>
    <property type="molecule type" value="Genomic_DNA"/>
</dbReference>
<evidence type="ECO:0000313" key="7">
    <source>
        <dbReference type="Proteomes" id="UP001254608"/>
    </source>
</evidence>
<dbReference type="PANTHER" id="PTHR39330:SF1">
    <property type="entry name" value="ETHANOLAMINE AMMONIA-LYASE SMALL SUBUNIT"/>
    <property type="match status" value="1"/>
</dbReference>